<dbReference type="KEGG" id="mgm:Mmc1_1173"/>
<proteinExistence type="predicted"/>
<protein>
    <submittedName>
        <fullName evidence="1">Uncharacterized protein</fullName>
    </submittedName>
</protein>
<evidence type="ECO:0000313" key="2">
    <source>
        <dbReference type="Proteomes" id="UP000002586"/>
    </source>
</evidence>
<name>A0L6U1_MAGMM</name>
<dbReference type="EMBL" id="CP000471">
    <property type="protein sequence ID" value="ABK43684.1"/>
    <property type="molecule type" value="Genomic_DNA"/>
</dbReference>
<gene>
    <name evidence="1" type="ordered locus">Mmc1_1173</name>
</gene>
<accession>A0L6U1</accession>
<dbReference type="RefSeq" id="WP_011712839.1">
    <property type="nucleotide sequence ID" value="NC_008576.1"/>
</dbReference>
<reference evidence="1 2" key="2">
    <citation type="journal article" date="2012" name="Int. J. Syst. Evol. Microbiol.">
        <title>Magnetococcus marinus gen. nov., sp. nov., a marine, magnetotactic bacterium that represents a novel lineage (Magnetococcaceae fam. nov.; Magnetococcales ord. nov.) at the base of the Alphaproteobacteria.</title>
        <authorList>
            <person name="Bazylinski D.A."/>
            <person name="Williams T.J."/>
            <person name="Lefevre C.T."/>
            <person name="Berg R.J."/>
            <person name="Zhang C.L."/>
            <person name="Bowser S.S."/>
            <person name="Dean A.J."/>
            <person name="Beveridge T.J."/>
        </authorList>
    </citation>
    <scope>NUCLEOTIDE SEQUENCE [LARGE SCALE GENOMIC DNA]</scope>
    <source>
        <strain evidence="2">ATCC BAA-1437 / JCM 17883 / MC-1</strain>
    </source>
</reference>
<dbReference type="Proteomes" id="UP000002586">
    <property type="component" value="Chromosome"/>
</dbReference>
<keyword evidence="2" id="KW-1185">Reference proteome</keyword>
<dbReference type="HOGENOM" id="CLU_109781_0_0_5"/>
<evidence type="ECO:0000313" key="1">
    <source>
        <dbReference type="EMBL" id="ABK43684.1"/>
    </source>
</evidence>
<sequence length="219" mass="24928">MLSVFKDLDFTGNKKVLDGFIDSISAVKVAKWERWYEGEKRIESMALSDDDRFIVFKRTSHKGIPDVSLFLTYLKERLVVTNIVPEEGELTKAQYNEIIDDFVKSVVSENIAFFDVLMTVTKGELPITHWLSQDTAALLDRFSKTANKSTGSSHPLDLQRWNSFIIAAHREKSNLDSTTLERWFVQEEGWGIDAATSLAIEYEFARGLLSLYDQSGSDD</sequence>
<dbReference type="eggNOG" id="ENOG5032VCF">
    <property type="taxonomic scope" value="Bacteria"/>
</dbReference>
<reference evidence="2" key="1">
    <citation type="journal article" date="2009" name="Appl. Environ. Microbiol.">
        <title>Complete genome sequence of the chemolithoautotrophic marine magnetotactic coccus strain MC-1.</title>
        <authorList>
            <person name="Schubbe S."/>
            <person name="Williams T.J."/>
            <person name="Xie G."/>
            <person name="Kiss H.E."/>
            <person name="Brettin T.S."/>
            <person name="Martinez D."/>
            <person name="Ross C.A."/>
            <person name="Schuler D."/>
            <person name="Cox B.L."/>
            <person name="Nealson K.H."/>
            <person name="Bazylinski D.A."/>
        </authorList>
    </citation>
    <scope>NUCLEOTIDE SEQUENCE [LARGE SCALE GENOMIC DNA]</scope>
    <source>
        <strain evidence="2">ATCC BAA-1437 / JCM 17883 / MC-1</strain>
    </source>
</reference>
<organism evidence="1 2">
    <name type="scientific">Magnetococcus marinus (strain ATCC BAA-1437 / JCM 17883 / MC-1)</name>
    <dbReference type="NCBI Taxonomy" id="156889"/>
    <lineage>
        <taxon>Bacteria</taxon>
        <taxon>Pseudomonadati</taxon>
        <taxon>Pseudomonadota</taxon>
        <taxon>Magnetococcia</taxon>
        <taxon>Magnetococcales</taxon>
        <taxon>Magnetococcaceae</taxon>
        <taxon>Magnetococcus</taxon>
    </lineage>
</organism>
<dbReference type="OrthoDB" id="7595234at2"/>
<dbReference type="AlphaFoldDB" id="A0L6U1"/>